<dbReference type="AlphaFoldDB" id="A0AAW0CWR1"/>
<gene>
    <name evidence="2" type="ORF">R3P38DRAFT_3260677</name>
</gene>
<comment type="caution">
    <text evidence="2">The sequence shown here is derived from an EMBL/GenBank/DDBJ whole genome shotgun (WGS) entry which is preliminary data.</text>
</comment>
<evidence type="ECO:0000313" key="2">
    <source>
        <dbReference type="EMBL" id="KAK7042718.1"/>
    </source>
</evidence>
<reference evidence="2 3" key="1">
    <citation type="journal article" date="2024" name="J Genomics">
        <title>Draft genome sequencing and assembly of Favolaschia claudopus CIRM-BRFM 2984 isolated from oak limbs.</title>
        <authorList>
            <person name="Navarro D."/>
            <person name="Drula E."/>
            <person name="Chaduli D."/>
            <person name="Cazenave R."/>
            <person name="Ahrendt S."/>
            <person name="Wang J."/>
            <person name="Lipzen A."/>
            <person name="Daum C."/>
            <person name="Barry K."/>
            <person name="Grigoriev I.V."/>
            <person name="Favel A."/>
            <person name="Rosso M.N."/>
            <person name="Martin F."/>
        </authorList>
    </citation>
    <scope>NUCLEOTIDE SEQUENCE [LARGE SCALE GENOMIC DNA]</scope>
    <source>
        <strain evidence="2 3">CIRM-BRFM 2984</strain>
    </source>
</reference>
<feature type="region of interest" description="Disordered" evidence="1">
    <location>
        <begin position="56"/>
        <end position="155"/>
    </location>
</feature>
<keyword evidence="3" id="KW-1185">Reference proteome</keyword>
<dbReference type="Proteomes" id="UP001362999">
    <property type="component" value="Unassembled WGS sequence"/>
</dbReference>
<proteinExistence type="predicted"/>
<dbReference type="EMBL" id="JAWWNJ010000013">
    <property type="protein sequence ID" value="KAK7042718.1"/>
    <property type="molecule type" value="Genomic_DNA"/>
</dbReference>
<evidence type="ECO:0000313" key="3">
    <source>
        <dbReference type="Proteomes" id="UP001362999"/>
    </source>
</evidence>
<accession>A0AAW0CWR1</accession>
<organism evidence="2 3">
    <name type="scientific">Favolaschia claudopus</name>
    <dbReference type="NCBI Taxonomy" id="2862362"/>
    <lineage>
        <taxon>Eukaryota</taxon>
        <taxon>Fungi</taxon>
        <taxon>Dikarya</taxon>
        <taxon>Basidiomycota</taxon>
        <taxon>Agaricomycotina</taxon>
        <taxon>Agaricomycetes</taxon>
        <taxon>Agaricomycetidae</taxon>
        <taxon>Agaricales</taxon>
        <taxon>Marasmiineae</taxon>
        <taxon>Mycenaceae</taxon>
        <taxon>Favolaschia</taxon>
    </lineage>
</organism>
<evidence type="ECO:0000256" key="1">
    <source>
        <dbReference type="SAM" id="MobiDB-lite"/>
    </source>
</evidence>
<feature type="compositionally biased region" description="Polar residues" evidence="1">
    <location>
        <begin position="88"/>
        <end position="99"/>
    </location>
</feature>
<protein>
    <submittedName>
        <fullName evidence="2">Uncharacterized protein</fullName>
    </submittedName>
</protein>
<feature type="region of interest" description="Disordered" evidence="1">
    <location>
        <begin position="1"/>
        <end position="25"/>
    </location>
</feature>
<sequence length="268" mass="28015">MTTFPRRPQPSPSRHSLSSDDAHSIAHSVTSTAPLTAAYRPPQKDFAAAFAALQGQYGMGGDLPTPSGGTPPKKKKKERQEPKPSSLRPGSTSHAQSPLASGSSSAQRRRASLDTGRAFASHTAVEDGSPLPASQGAGTSAGRGGKDASSSSGSRLKRMFGFMGKGKASGRRLQILDDALRRKGLRSGEDPLSLDVRSLGAYYWKTDRAPPPSALISSSNTALRSRVAPSAQQILTAVNIAASFVPLLHPQTNLGHPGGIQHGSSMHH</sequence>
<name>A0AAW0CWR1_9AGAR</name>